<accession>A0A937ADB2</accession>
<proteinExistence type="predicted"/>
<keyword evidence="5" id="KW-1185">Reference proteome</keyword>
<gene>
    <name evidence="4" type="ORF">JKP34_16575</name>
</gene>
<dbReference type="AlphaFoldDB" id="A0A937ADB2"/>
<dbReference type="GO" id="GO:0030313">
    <property type="term" value="C:cell envelope"/>
    <property type="evidence" value="ECO:0007669"/>
    <property type="project" value="UniProtKB-SubCell"/>
</dbReference>
<dbReference type="InterPro" id="IPR038352">
    <property type="entry name" value="Imelysin_sf"/>
</dbReference>
<comment type="caution">
    <text evidence="4">The sequence shown here is derived from an EMBL/GenBank/DDBJ whole genome shotgun (WGS) entry which is preliminary data.</text>
</comment>
<dbReference type="Proteomes" id="UP000642920">
    <property type="component" value="Unassembled WGS sequence"/>
</dbReference>
<evidence type="ECO:0000259" key="3">
    <source>
        <dbReference type="Pfam" id="PF09375"/>
    </source>
</evidence>
<evidence type="ECO:0000256" key="2">
    <source>
        <dbReference type="ARBA" id="ARBA00022729"/>
    </source>
</evidence>
<evidence type="ECO:0000256" key="1">
    <source>
        <dbReference type="ARBA" id="ARBA00004196"/>
    </source>
</evidence>
<dbReference type="InterPro" id="IPR034984">
    <property type="entry name" value="Imelysin-like_IPPA"/>
</dbReference>
<keyword evidence="2" id="KW-0732">Signal</keyword>
<dbReference type="EMBL" id="JAERQG010000004">
    <property type="protein sequence ID" value="MBL0766886.1"/>
    <property type="molecule type" value="Genomic_DNA"/>
</dbReference>
<sequence>MKHFNKIFLIAISIAVLSCDSKEETASSYDRKPILINISDSLILPAYSNFQLEVSEFQSGLNVYENEPADANMKQLREAWVQMALVWKYAEAYNFGPIESLFLENSMHYFPVDTAAISKAVENYSNQENYLASLGSNKKGLAAIEFILFSNDELSGQQLAFIQLLSTDLSNNMDKVLDKWNTAYHQEFIDKTGNSASSSMTLVANEMIFLLEKVKNMKLGEPMGKADLGEPHPAKVESPYSNVSLELLAENVESVKDVFNGGNGAGMDDYLNALDVKDDEGLLLTKKINQQFDKVINIARSIEEDLSSAIINQNPKLDELYLEMINLTIIIKNDMMSQLGLLTVFSDNDGD</sequence>
<organism evidence="4 5">
    <name type="scientific">Marivirga atlantica</name>
    <dbReference type="NCBI Taxonomy" id="1548457"/>
    <lineage>
        <taxon>Bacteria</taxon>
        <taxon>Pseudomonadati</taxon>
        <taxon>Bacteroidota</taxon>
        <taxon>Cytophagia</taxon>
        <taxon>Cytophagales</taxon>
        <taxon>Marivirgaceae</taxon>
        <taxon>Marivirga</taxon>
    </lineage>
</organism>
<feature type="domain" description="Imelysin-like" evidence="3">
    <location>
        <begin position="43"/>
        <end position="314"/>
    </location>
</feature>
<dbReference type="RefSeq" id="WP_201923906.1">
    <property type="nucleotide sequence ID" value="NZ_JAERQG010000004.1"/>
</dbReference>
<dbReference type="Pfam" id="PF09375">
    <property type="entry name" value="Peptidase_M75"/>
    <property type="match status" value="1"/>
</dbReference>
<evidence type="ECO:0000313" key="4">
    <source>
        <dbReference type="EMBL" id="MBL0766886.1"/>
    </source>
</evidence>
<name>A0A937ADB2_9BACT</name>
<evidence type="ECO:0000313" key="5">
    <source>
        <dbReference type="Proteomes" id="UP000642920"/>
    </source>
</evidence>
<dbReference type="Gene3D" id="1.20.1420.20">
    <property type="entry name" value="M75 peptidase, HXXE motif"/>
    <property type="match status" value="1"/>
</dbReference>
<dbReference type="CDD" id="cd14659">
    <property type="entry name" value="Imelysin-like_IPPA"/>
    <property type="match status" value="1"/>
</dbReference>
<reference evidence="4" key="1">
    <citation type="submission" date="2021-01" db="EMBL/GenBank/DDBJ databases">
        <title>Marivirga sp. nov., isolated from intertidal surface sediments.</title>
        <authorList>
            <person name="Zhang M."/>
        </authorList>
    </citation>
    <scope>NUCLEOTIDE SEQUENCE</scope>
    <source>
        <strain evidence="4">SM1354</strain>
    </source>
</reference>
<protein>
    <submittedName>
        <fullName evidence="4">Imelysin family protein</fullName>
    </submittedName>
</protein>
<comment type="subcellular location">
    <subcellularLocation>
        <location evidence="1">Cell envelope</location>
    </subcellularLocation>
</comment>
<dbReference type="InterPro" id="IPR018976">
    <property type="entry name" value="Imelysin-like"/>
</dbReference>
<dbReference type="PROSITE" id="PS51257">
    <property type="entry name" value="PROKAR_LIPOPROTEIN"/>
    <property type="match status" value="1"/>
</dbReference>